<evidence type="ECO:0000256" key="3">
    <source>
        <dbReference type="ARBA" id="ARBA00022603"/>
    </source>
</evidence>
<evidence type="ECO:0000256" key="2">
    <source>
        <dbReference type="ARBA" id="ARBA00003015"/>
    </source>
</evidence>
<keyword evidence="5 9" id="KW-0949">S-adenosyl-L-methionine</keyword>
<accession>A0A377GCH3</accession>
<keyword evidence="3 9" id="KW-0489">Methyltransferase</keyword>
<dbReference type="InterPro" id="IPR003358">
    <property type="entry name" value="tRNA_(Gua-N-7)_MeTrfase_Trmb"/>
</dbReference>
<dbReference type="InterPro" id="IPR029063">
    <property type="entry name" value="SAM-dependent_MTases_sf"/>
</dbReference>
<dbReference type="HAMAP" id="MF_01057">
    <property type="entry name" value="tRNA_methyltr_TrmB"/>
    <property type="match status" value="1"/>
</dbReference>
<proteinExistence type="inferred from homology"/>
<dbReference type="AlphaFoldDB" id="A0A377GCH3"/>
<dbReference type="Gene3D" id="3.40.50.150">
    <property type="entry name" value="Vaccinia Virus protein VP39"/>
    <property type="match status" value="1"/>
</dbReference>
<dbReference type="UniPathway" id="UPA00989"/>
<dbReference type="GO" id="GO:0008176">
    <property type="term" value="F:tRNA (guanine(46)-N7)-methyltransferase activity"/>
    <property type="evidence" value="ECO:0007669"/>
    <property type="project" value="UniProtKB-UniRule"/>
</dbReference>
<keyword evidence="4 9" id="KW-0808">Transferase</keyword>
<dbReference type="GO" id="GO:0043527">
    <property type="term" value="C:tRNA methyltransferase complex"/>
    <property type="evidence" value="ECO:0007669"/>
    <property type="project" value="TreeGrafter"/>
</dbReference>
<name>A0A377GCH3_9GAMM</name>
<comment type="similarity">
    <text evidence="8 9">Belongs to the class I-like SAM-binding methyltransferase superfamily. TrmB family.</text>
</comment>
<dbReference type="RefSeq" id="WP_010654634.1">
    <property type="nucleotide sequence ID" value="NZ_JAPHOO010000001.1"/>
</dbReference>
<feature type="binding site" evidence="9">
    <location>
        <position position="133"/>
    </location>
    <ligand>
        <name>substrate</name>
    </ligand>
</feature>
<dbReference type="NCBIfam" id="TIGR00091">
    <property type="entry name" value="tRNA (guanosine(46)-N7)-methyltransferase TrmB"/>
    <property type="match status" value="1"/>
</dbReference>
<dbReference type="SUPFAM" id="SSF53335">
    <property type="entry name" value="S-adenosyl-L-methionine-dependent methyltransferases"/>
    <property type="match status" value="1"/>
</dbReference>
<keyword evidence="11" id="KW-1185">Reference proteome</keyword>
<dbReference type="EMBL" id="UGGT01000001">
    <property type="protein sequence ID" value="STO22526.1"/>
    <property type="molecule type" value="Genomic_DNA"/>
</dbReference>
<evidence type="ECO:0000256" key="4">
    <source>
        <dbReference type="ARBA" id="ARBA00022679"/>
    </source>
</evidence>
<comment type="function">
    <text evidence="2 9">Catalyzes the formation of N(7)-methylguanine at position 46 (m7G46) in tRNA.</text>
</comment>
<comment type="pathway">
    <text evidence="7 9">tRNA modification; N(7)-methylguanine-tRNA biosynthesis.</text>
</comment>
<feature type="binding site" evidence="9">
    <location>
        <position position="129"/>
    </location>
    <ligand>
        <name>S-adenosyl-L-methionine</name>
        <dbReference type="ChEBI" id="CHEBI:59789"/>
    </ligand>
</feature>
<dbReference type="Pfam" id="PF02390">
    <property type="entry name" value="Methyltransf_4"/>
    <property type="match status" value="1"/>
</dbReference>
<feature type="binding site" evidence="9">
    <location>
        <position position="54"/>
    </location>
    <ligand>
        <name>S-adenosyl-L-methionine</name>
        <dbReference type="ChEBI" id="CHEBI:59789"/>
    </ligand>
</feature>
<feature type="binding site" evidence="9">
    <location>
        <position position="106"/>
    </location>
    <ligand>
        <name>S-adenosyl-L-methionine</name>
        <dbReference type="ChEBI" id="CHEBI:59789"/>
    </ligand>
</feature>
<evidence type="ECO:0000256" key="9">
    <source>
        <dbReference type="HAMAP-Rule" id="MF_01057"/>
    </source>
</evidence>
<comment type="caution">
    <text evidence="9">Lacks conserved residue(s) required for the propagation of feature annotation.</text>
</comment>
<feature type="binding site" evidence="9">
    <location>
        <position position="165"/>
    </location>
    <ligand>
        <name>substrate</name>
    </ligand>
</feature>
<comment type="catalytic activity">
    <reaction evidence="1 9">
        <text>guanosine(46) in tRNA + S-adenosyl-L-methionine = N(7)-methylguanosine(46) in tRNA + S-adenosyl-L-homocysteine</text>
        <dbReference type="Rhea" id="RHEA:42708"/>
        <dbReference type="Rhea" id="RHEA-COMP:10188"/>
        <dbReference type="Rhea" id="RHEA-COMP:10189"/>
        <dbReference type="ChEBI" id="CHEBI:57856"/>
        <dbReference type="ChEBI" id="CHEBI:59789"/>
        <dbReference type="ChEBI" id="CHEBI:74269"/>
        <dbReference type="ChEBI" id="CHEBI:74480"/>
        <dbReference type="EC" id="2.1.1.33"/>
    </reaction>
</comment>
<sequence>MQRRIKSYVLRAGRTSNRQRQGLELWLKDYQLNVDGKPWNLTAEFSRTADTVVEIGFGMGTSLLAMAQNNPELNYLGIEVHLAGVGSLAADLHEHHLTNVRIVAHDAVEVFRTQLPDNSLAGVQIFFPDPWHKKRHHKRRLIQKEFIELVSKKIKPGGFIHCATDWQEYAEHMLDVLSAEPALKNSQENGGYSPRPLSRPLTKFEQRGERLGHGVWDLIFTKLAEVP</sequence>
<dbReference type="PROSITE" id="PS51625">
    <property type="entry name" value="SAM_MT_TRMB"/>
    <property type="match status" value="1"/>
</dbReference>
<dbReference type="PANTHER" id="PTHR23417:SF14">
    <property type="entry name" value="PENTACOTRIPEPTIDE-REPEAT REGION OF PRORP DOMAIN-CONTAINING PROTEIN"/>
    <property type="match status" value="1"/>
</dbReference>
<feature type="binding site" evidence="9">
    <location>
        <position position="79"/>
    </location>
    <ligand>
        <name>S-adenosyl-L-methionine</name>
        <dbReference type="ChEBI" id="CHEBI:59789"/>
    </ligand>
</feature>
<evidence type="ECO:0000256" key="8">
    <source>
        <dbReference type="ARBA" id="ARBA00060767"/>
    </source>
</evidence>
<evidence type="ECO:0000256" key="7">
    <source>
        <dbReference type="ARBA" id="ARBA00060552"/>
    </source>
</evidence>
<reference evidence="10 11" key="1">
    <citation type="submission" date="2018-06" db="EMBL/GenBank/DDBJ databases">
        <authorList>
            <consortium name="Pathogen Informatics"/>
            <person name="Doyle S."/>
        </authorList>
    </citation>
    <scope>NUCLEOTIDE SEQUENCE [LARGE SCALE GENOMIC DNA]</scope>
    <source>
        <strain evidence="10 11">NCTC11370</strain>
    </source>
</reference>
<dbReference type="Proteomes" id="UP000254554">
    <property type="component" value="Unassembled WGS sequence"/>
</dbReference>
<feature type="binding site" evidence="9">
    <location>
        <begin position="202"/>
        <end position="205"/>
    </location>
    <ligand>
        <name>substrate</name>
    </ligand>
</feature>
<dbReference type="EC" id="2.1.1.33" evidence="9"/>
<dbReference type="FunFam" id="3.40.50.150:FF:000035">
    <property type="entry name" value="tRNA (guanine-N(7)-)-methyltransferase"/>
    <property type="match status" value="1"/>
</dbReference>
<evidence type="ECO:0000313" key="11">
    <source>
        <dbReference type="Proteomes" id="UP000254554"/>
    </source>
</evidence>
<dbReference type="InterPro" id="IPR055361">
    <property type="entry name" value="tRNA_methyltr_TrmB_bact"/>
</dbReference>
<protein>
    <recommendedName>
        <fullName evidence="9">tRNA (guanine-N(7)-)-methyltransferase</fullName>
        <ecNumber evidence="9">2.1.1.33</ecNumber>
    </recommendedName>
    <alternativeName>
        <fullName evidence="9">tRNA (guanine(46)-N(7))-methyltransferase</fullName>
    </alternativeName>
    <alternativeName>
        <fullName evidence="9">tRNA(m7G46)-methyltransferase</fullName>
    </alternativeName>
</protein>
<evidence type="ECO:0000313" key="10">
    <source>
        <dbReference type="EMBL" id="STO22526.1"/>
    </source>
</evidence>
<dbReference type="GeneID" id="93293377"/>
<gene>
    <name evidence="9 10" type="primary">trmB</name>
    <name evidence="10" type="ORF">NCTC11370_02618</name>
</gene>
<evidence type="ECO:0000256" key="6">
    <source>
        <dbReference type="ARBA" id="ARBA00022694"/>
    </source>
</evidence>
<evidence type="ECO:0000256" key="1">
    <source>
        <dbReference type="ARBA" id="ARBA00000142"/>
    </source>
</evidence>
<keyword evidence="6 9" id="KW-0819">tRNA processing</keyword>
<dbReference type="PANTHER" id="PTHR23417">
    <property type="entry name" value="3-DEOXY-D-MANNO-OCTULOSONIC-ACID TRANSFERASE/TRNA GUANINE-N 7 - -METHYLTRANSFERASE"/>
    <property type="match status" value="1"/>
</dbReference>
<evidence type="ECO:0000256" key="5">
    <source>
        <dbReference type="ARBA" id="ARBA00022691"/>
    </source>
</evidence>
<dbReference type="STRING" id="1094715.GCA_000236165_02463"/>
<organism evidence="10 11">
    <name type="scientific">Fluoribacter dumoffii</name>
    <dbReference type="NCBI Taxonomy" id="463"/>
    <lineage>
        <taxon>Bacteria</taxon>
        <taxon>Pseudomonadati</taxon>
        <taxon>Pseudomonadota</taxon>
        <taxon>Gammaproteobacteria</taxon>
        <taxon>Legionellales</taxon>
        <taxon>Legionellaceae</taxon>
        <taxon>Fluoribacter</taxon>
    </lineage>
</organism>
<dbReference type="OrthoDB" id="9802090at2"/>